<dbReference type="Proteomes" id="UP001155840">
    <property type="component" value="Unassembled WGS sequence"/>
</dbReference>
<gene>
    <name evidence="7" type="ORF">G8E10_00335</name>
</gene>
<feature type="domain" description="Metallo-beta-lactamase" evidence="6">
    <location>
        <begin position="105"/>
        <end position="305"/>
    </location>
</feature>
<comment type="similarity">
    <text evidence="1">Belongs to the metallo-beta-lactamase superfamily.</text>
</comment>
<keyword evidence="5" id="KW-0732">Signal</keyword>
<name>A0AA43ZBZ7_9HYPH</name>
<dbReference type="InterPro" id="IPR036866">
    <property type="entry name" value="RibonucZ/Hydroxyglut_hydro"/>
</dbReference>
<evidence type="ECO:0000313" key="8">
    <source>
        <dbReference type="Proteomes" id="UP001155840"/>
    </source>
</evidence>
<accession>A0AA43ZBZ7</accession>
<keyword evidence="3" id="KW-0378">Hydrolase</keyword>
<evidence type="ECO:0000256" key="5">
    <source>
        <dbReference type="SAM" id="SignalP"/>
    </source>
</evidence>
<dbReference type="InterPro" id="IPR051013">
    <property type="entry name" value="MBL_superfamily_lactonases"/>
</dbReference>
<keyword evidence="4" id="KW-0862">Zinc</keyword>
<dbReference type="SMART" id="SM00849">
    <property type="entry name" value="Lactamase_B"/>
    <property type="match status" value="1"/>
</dbReference>
<dbReference type="SUPFAM" id="SSF56281">
    <property type="entry name" value="Metallo-hydrolase/oxidoreductase"/>
    <property type="match status" value="1"/>
</dbReference>
<comment type="caution">
    <text evidence="7">The sequence shown here is derived from an EMBL/GenBank/DDBJ whole genome shotgun (WGS) entry which is preliminary data.</text>
</comment>
<dbReference type="RefSeq" id="WP_167125923.1">
    <property type="nucleotide sequence ID" value="NZ_JAANCM010000001.1"/>
</dbReference>
<keyword evidence="2" id="KW-0479">Metal-binding</keyword>
<sequence length="333" mass="35339">MHGFSLGRRALFAATAIGALAAPLIMKRAAFAQDAAGKGAKETPKATTGGKSSSFKLGDFTITVVSDGLRLADKPSETFGIDQPPEAVAARLEKNFLPTDRFANGFSPVVVETGSEVVLFDTGNGEAGRAAGTGLLLEGLRTAGYPPESITLVVLTHMHGDHINGLMDGGKPAFPNARYVMGETELAFWKDPARVGSPAEGGHKAVLKNVVPLVEKATLIGDGADVASGITAIAAFGHSPGHMVFRVSSQGKDLMLTADTANHYVLSLQQPNWQVKFDMDKEEAAASRRKVFDMVASERLPFIGYHMPFPAVGYAEKLDAGYRFVPASYQLYL</sequence>
<evidence type="ECO:0000259" key="6">
    <source>
        <dbReference type="SMART" id="SM00849"/>
    </source>
</evidence>
<organism evidence="7 8">
    <name type="scientific">Ferranicluibacter rubi</name>
    <dbReference type="NCBI Taxonomy" id="2715133"/>
    <lineage>
        <taxon>Bacteria</taxon>
        <taxon>Pseudomonadati</taxon>
        <taxon>Pseudomonadota</taxon>
        <taxon>Alphaproteobacteria</taxon>
        <taxon>Hyphomicrobiales</taxon>
        <taxon>Rhizobiaceae</taxon>
        <taxon>Ferranicluibacter</taxon>
    </lineage>
</organism>
<evidence type="ECO:0000256" key="2">
    <source>
        <dbReference type="ARBA" id="ARBA00022723"/>
    </source>
</evidence>
<reference evidence="7" key="1">
    <citation type="submission" date="2020-03" db="EMBL/GenBank/DDBJ databases">
        <title>Ferranicluibacter endophyticum gen. nov., sp. nov., a new genus isolated from Rubus ulmifolius Schott. stem.</title>
        <authorList>
            <person name="Roca-Couso R."/>
            <person name="Flores-Felix J.D."/>
            <person name="Igual J.M."/>
            <person name="Rivas R."/>
        </authorList>
    </citation>
    <scope>NUCLEOTIDE SEQUENCE</scope>
    <source>
        <strain evidence="7">CRRU44</strain>
    </source>
</reference>
<keyword evidence="8" id="KW-1185">Reference proteome</keyword>
<proteinExistence type="inferred from homology"/>
<evidence type="ECO:0000256" key="3">
    <source>
        <dbReference type="ARBA" id="ARBA00022801"/>
    </source>
</evidence>
<dbReference type="PANTHER" id="PTHR42978">
    <property type="entry name" value="QUORUM-QUENCHING LACTONASE YTNP-RELATED-RELATED"/>
    <property type="match status" value="1"/>
</dbReference>
<dbReference type="Gene3D" id="3.60.15.10">
    <property type="entry name" value="Ribonuclease Z/Hydroxyacylglutathione hydrolase-like"/>
    <property type="match status" value="1"/>
</dbReference>
<evidence type="ECO:0000313" key="7">
    <source>
        <dbReference type="EMBL" id="NHT74198.1"/>
    </source>
</evidence>
<feature type="signal peptide" evidence="5">
    <location>
        <begin position="1"/>
        <end position="21"/>
    </location>
</feature>
<dbReference type="AlphaFoldDB" id="A0AA43ZBZ7"/>
<dbReference type="InterPro" id="IPR001279">
    <property type="entry name" value="Metallo-B-lactamas"/>
</dbReference>
<evidence type="ECO:0000256" key="1">
    <source>
        <dbReference type="ARBA" id="ARBA00007749"/>
    </source>
</evidence>
<dbReference type="GO" id="GO:0046872">
    <property type="term" value="F:metal ion binding"/>
    <property type="evidence" value="ECO:0007669"/>
    <property type="project" value="UniProtKB-KW"/>
</dbReference>
<dbReference type="GO" id="GO:0016787">
    <property type="term" value="F:hydrolase activity"/>
    <property type="evidence" value="ECO:0007669"/>
    <property type="project" value="UniProtKB-KW"/>
</dbReference>
<dbReference type="EMBL" id="JAANCM010000001">
    <property type="protein sequence ID" value="NHT74198.1"/>
    <property type="molecule type" value="Genomic_DNA"/>
</dbReference>
<feature type="chain" id="PRO_5041351146" evidence="5">
    <location>
        <begin position="22"/>
        <end position="333"/>
    </location>
</feature>
<protein>
    <submittedName>
        <fullName evidence="7">MBL fold metallo-hydrolase</fullName>
    </submittedName>
</protein>
<evidence type="ECO:0000256" key="4">
    <source>
        <dbReference type="ARBA" id="ARBA00022833"/>
    </source>
</evidence>
<dbReference type="PANTHER" id="PTHR42978:SF6">
    <property type="entry name" value="QUORUM-QUENCHING LACTONASE YTNP-RELATED"/>
    <property type="match status" value="1"/>
</dbReference>
<dbReference type="CDD" id="cd07720">
    <property type="entry name" value="OPHC2-like_MBL-fold"/>
    <property type="match status" value="1"/>
</dbReference>
<dbReference type="Pfam" id="PF00753">
    <property type="entry name" value="Lactamase_B"/>
    <property type="match status" value="1"/>
</dbReference>